<reference evidence="7 8" key="1">
    <citation type="submission" date="2019-03" db="EMBL/GenBank/DDBJ databases">
        <title>Genomic Encyclopedia of Type Strains, Phase IV (KMG-IV): sequencing the most valuable type-strain genomes for metagenomic binning, comparative biology and taxonomic classification.</title>
        <authorList>
            <person name="Goeker M."/>
        </authorList>
    </citation>
    <scope>NUCLEOTIDE SEQUENCE [LARGE SCALE GENOMIC DNA]</scope>
    <source>
        <strain evidence="7 8">DSM 654</strain>
    </source>
</reference>
<protein>
    <submittedName>
        <fullName evidence="7">Iron complex outermembrane receptor protein</fullName>
    </submittedName>
</protein>
<name>A0A4V2VRZ9_ROSSA</name>
<evidence type="ECO:0000313" key="8">
    <source>
        <dbReference type="Proteomes" id="UP000295110"/>
    </source>
</evidence>
<dbReference type="AlphaFoldDB" id="A0A4V2VRZ9"/>
<dbReference type="Proteomes" id="UP000295110">
    <property type="component" value="Unassembled WGS sequence"/>
</dbReference>
<feature type="domain" description="TonB-dependent receptor plug" evidence="6">
    <location>
        <begin position="64"/>
        <end position="168"/>
    </location>
</feature>
<feature type="chain" id="PRO_5020916704" evidence="5">
    <location>
        <begin position="35"/>
        <end position="945"/>
    </location>
</feature>
<evidence type="ECO:0000259" key="6">
    <source>
        <dbReference type="Pfam" id="PF07715"/>
    </source>
</evidence>
<dbReference type="Gene3D" id="2.170.130.10">
    <property type="entry name" value="TonB-dependent receptor, plug domain"/>
    <property type="match status" value="1"/>
</dbReference>
<dbReference type="SUPFAM" id="SSF56935">
    <property type="entry name" value="Porins"/>
    <property type="match status" value="1"/>
</dbReference>
<comment type="similarity">
    <text evidence="2">Belongs to the TonB-dependent receptor family.</text>
</comment>
<organism evidence="7 8">
    <name type="scientific">Roseateles saccharophilus</name>
    <name type="common">Pseudomonas saccharophila</name>
    <dbReference type="NCBI Taxonomy" id="304"/>
    <lineage>
        <taxon>Bacteria</taxon>
        <taxon>Pseudomonadati</taxon>
        <taxon>Pseudomonadota</taxon>
        <taxon>Betaproteobacteria</taxon>
        <taxon>Burkholderiales</taxon>
        <taxon>Sphaerotilaceae</taxon>
        <taxon>Roseateles</taxon>
    </lineage>
</organism>
<feature type="signal peptide" evidence="5">
    <location>
        <begin position="1"/>
        <end position="34"/>
    </location>
</feature>
<keyword evidence="7" id="KW-0675">Receptor</keyword>
<dbReference type="InterPro" id="IPR012910">
    <property type="entry name" value="Plug_dom"/>
</dbReference>
<dbReference type="InterPro" id="IPR037066">
    <property type="entry name" value="Plug_dom_sf"/>
</dbReference>
<keyword evidence="3" id="KW-0472">Membrane</keyword>
<evidence type="ECO:0000256" key="2">
    <source>
        <dbReference type="ARBA" id="ARBA00009810"/>
    </source>
</evidence>
<keyword evidence="8" id="KW-1185">Reference proteome</keyword>
<dbReference type="Pfam" id="PF07715">
    <property type="entry name" value="Plug"/>
    <property type="match status" value="1"/>
</dbReference>
<dbReference type="PANTHER" id="PTHR40980:SF3">
    <property type="entry name" value="TONB-DEPENDENT RECEPTOR-LIKE BETA-BARREL DOMAIN-CONTAINING PROTEIN"/>
    <property type="match status" value="1"/>
</dbReference>
<dbReference type="EMBL" id="SMBU01000008">
    <property type="protein sequence ID" value="TCV00400.1"/>
    <property type="molecule type" value="Genomic_DNA"/>
</dbReference>
<evidence type="ECO:0000256" key="3">
    <source>
        <dbReference type="ARBA" id="ARBA00023136"/>
    </source>
</evidence>
<dbReference type="InterPro" id="IPR036942">
    <property type="entry name" value="Beta-barrel_TonB_sf"/>
</dbReference>
<evidence type="ECO:0000256" key="1">
    <source>
        <dbReference type="ARBA" id="ARBA00004442"/>
    </source>
</evidence>
<proteinExistence type="inferred from homology"/>
<dbReference type="Gene3D" id="2.40.170.20">
    <property type="entry name" value="TonB-dependent receptor, beta-barrel domain"/>
    <property type="match status" value="1"/>
</dbReference>
<dbReference type="NCBIfam" id="TIGR01782">
    <property type="entry name" value="TonB-Xanth-Caul"/>
    <property type="match status" value="1"/>
</dbReference>
<dbReference type="OrthoDB" id="8727862at2"/>
<accession>A0A4V2VRZ9</accession>
<dbReference type="RefSeq" id="WP_132571048.1">
    <property type="nucleotide sequence ID" value="NZ_CBCSGL010000048.1"/>
</dbReference>
<keyword evidence="5" id="KW-0732">Signal</keyword>
<comment type="caution">
    <text evidence="7">The sequence shown here is derived from an EMBL/GenBank/DDBJ whole genome shotgun (WGS) entry which is preliminary data.</text>
</comment>
<evidence type="ECO:0000256" key="5">
    <source>
        <dbReference type="SAM" id="SignalP"/>
    </source>
</evidence>
<gene>
    <name evidence="7" type="ORF">EV671_1008155</name>
</gene>
<dbReference type="GO" id="GO:0009279">
    <property type="term" value="C:cell outer membrane"/>
    <property type="evidence" value="ECO:0007669"/>
    <property type="project" value="UniProtKB-SubCell"/>
</dbReference>
<keyword evidence="4" id="KW-0998">Cell outer membrane</keyword>
<comment type="subcellular location">
    <subcellularLocation>
        <location evidence="1">Cell outer membrane</location>
    </subcellularLocation>
</comment>
<evidence type="ECO:0000256" key="4">
    <source>
        <dbReference type="ARBA" id="ARBA00023237"/>
    </source>
</evidence>
<dbReference type="InterPro" id="IPR010104">
    <property type="entry name" value="TonB_rcpt_bac"/>
</dbReference>
<dbReference type="PANTHER" id="PTHR40980">
    <property type="entry name" value="PLUG DOMAIN-CONTAINING PROTEIN"/>
    <property type="match status" value="1"/>
</dbReference>
<evidence type="ECO:0000313" key="7">
    <source>
        <dbReference type="EMBL" id="TCV00400.1"/>
    </source>
</evidence>
<sequence>MSTDKRGSGAAPSFRISPVAVGCTLLIAASGAIAQQQPQQQPQQLETVTVTGIRKGIEDAISVKRNNDSIVEAISAEDVGKLPDTTIAEALARLPGVTSQRTKDGQASNIAIRGLSEDFTGYLLNGREQTSTGDSRAVDLSVYPAELIASATVYKTGDAALVGAGLAGTIDNKLIDPLAFGHRVIAASVEKIKTGLSLPVTGSGHRKSVAYIDQFADRKLGIALGFVKADGTTNELGTGGWGGATVAATDANGASLGNVQVPAPFGNGLDYKNRRVTDERTGAAAIVKFQPNKEFTSQLDLFYSKIDSQAKEARIQGSMGGPITNATVVNGVATKGTWQLAANCGISGSANCIIDRAESIFDNDKIKSVGWKNTLKLSDGWTTSLDLSQNSAKRIERDIEAYSSISTADTLSFDTTGSGTVQFKLGNPTAYTDRTKIFVRDQQGWSGVADPNVAGKNLAQAGYDKGPTVTDKVSAIRFDVTKDLDGSLFSSIQAGLNYTKRTKDRITDEGVLQSATNNGFDPFSFPSDAYVASNVGGTGINMLTFDPKADLWQGAVLVRKYNDDILSKTWTIAEKITTGYVKATIDTTWGGIPVRGNAGLQIVNTDQSSGGYRAAVGSGVTLTNPAVTLTTDGTKFTDVLPSLNLNGDLGSGNVVRFGLAEQTARPTLTDLRNSLAVAPITTVNSPLLGVYLGSAGNPHLKPYKAWALDLSYEKYFGKKAYVSAAVFYKKLDSYIVPQTNLAYDFTAVAQSLGLAANPKGNVGIFTQTVNGSGGNVHGFELSASMPFNMVTSWLDGFGAYASYSNTGSTVKMPDLLGLNPSMQVPLVGSMALPGLSKENAKLTLYFEKWGFSAFVADNYRSTYVGSVANDATGGYPTLRRIQGSSWVSAQVGYEIQAGTFKGLSFRLEGNNLNDPVYRQLKADGTVDSENKTGHTFIMKLSYKLQ</sequence>